<keyword evidence="1" id="KW-0472">Membrane</keyword>
<keyword evidence="1" id="KW-0812">Transmembrane</keyword>
<feature type="transmembrane region" description="Helical" evidence="1">
    <location>
        <begin position="39"/>
        <end position="58"/>
    </location>
</feature>
<reference evidence="2" key="1">
    <citation type="journal article" date="2021" name="Proc. Natl. Acad. Sci. U.S.A.">
        <title>A Catalog of Tens of Thousands of Viruses from Human Metagenomes Reveals Hidden Associations with Chronic Diseases.</title>
        <authorList>
            <person name="Tisza M.J."/>
            <person name="Buck C.B."/>
        </authorList>
    </citation>
    <scope>NUCLEOTIDE SEQUENCE</scope>
    <source>
        <strain evidence="2">Ctz6O13</strain>
    </source>
</reference>
<feature type="transmembrane region" description="Helical" evidence="1">
    <location>
        <begin position="16"/>
        <end position="33"/>
    </location>
</feature>
<keyword evidence="1" id="KW-1133">Transmembrane helix</keyword>
<accession>A0A8S5TLM5</accession>
<evidence type="ECO:0000256" key="1">
    <source>
        <dbReference type="SAM" id="Phobius"/>
    </source>
</evidence>
<dbReference type="EMBL" id="BK032843">
    <property type="protein sequence ID" value="DAF63682.1"/>
    <property type="molecule type" value="Genomic_DNA"/>
</dbReference>
<sequence>MMGLCTPMQMSIQKKFLNSFVHFLMDILLYLLVPQSSDFLRNPLMIFVILCWVVFGCFRVFIMKMFSMSFISFFAVAFFVFGVSVM</sequence>
<evidence type="ECO:0000313" key="2">
    <source>
        <dbReference type="EMBL" id="DAF63682.1"/>
    </source>
</evidence>
<feature type="transmembrane region" description="Helical" evidence="1">
    <location>
        <begin position="65"/>
        <end position="85"/>
    </location>
</feature>
<protein>
    <submittedName>
        <fullName evidence="2">Uncharacterized protein</fullName>
    </submittedName>
</protein>
<proteinExistence type="predicted"/>
<organism evidence="2">
    <name type="scientific">Podoviridae sp. ctz6O13</name>
    <dbReference type="NCBI Taxonomy" id="2827757"/>
    <lineage>
        <taxon>Viruses</taxon>
        <taxon>Duplodnaviria</taxon>
        <taxon>Heunggongvirae</taxon>
        <taxon>Uroviricota</taxon>
        <taxon>Caudoviricetes</taxon>
    </lineage>
</organism>
<name>A0A8S5TLM5_9CAUD</name>